<evidence type="ECO:0000256" key="2">
    <source>
        <dbReference type="PROSITE-ProRule" id="PRU01211"/>
    </source>
</evidence>
<feature type="domain" description="Peptidase M12A" evidence="4">
    <location>
        <begin position="10"/>
        <end position="217"/>
    </location>
</feature>
<feature type="signal peptide" evidence="3">
    <location>
        <begin position="1"/>
        <end position="16"/>
    </location>
</feature>
<dbReference type="Gene3D" id="3.40.390.10">
    <property type="entry name" value="Collagenase (Catalytic Domain)"/>
    <property type="match status" value="1"/>
</dbReference>
<evidence type="ECO:0000256" key="1">
    <source>
        <dbReference type="ARBA" id="ARBA00023157"/>
    </source>
</evidence>
<dbReference type="Pfam" id="PF01400">
    <property type="entry name" value="Astacin"/>
    <property type="match status" value="1"/>
</dbReference>
<keyword evidence="3" id="KW-0645">Protease</keyword>
<protein>
    <recommendedName>
        <fullName evidence="3">Metalloendopeptidase</fullName>
        <ecNumber evidence="3">3.4.24.-</ecNumber>
    </recommendedName>
</protein>
<sequence length="230" mass="26338">MKAILLLFISATSIKTQELWNQYPESNGKYIVPYKFTGAYDPEERSMIETAMRKIADNTCVEFRPRTNEEEFVEIVNQRDGSCSANVGRSGENRIYLESNENVKCIDSKIVMVMLLHSLGLWGEHQRADRDKYIKIHFENIADQREGFFVAEIGSTKKYLSVPYDYLSIMHNSKDAYARPGTVAIETLDPAYQDQIGTATEPSLRDYEKINLLYQCNNLKITPGTVSFYA</sequence>
<comment type="caution">
    <text evidence="5">The sequence shown here is derived from an EMBL/GenBank/DDBJ whole genome shotgun (WGS) entry which is preliminary data.</text>
</comment>
<accession>A0AA36H930</accession>
<keyword evidence="3" id="KW-0378">Hydrolase</keyword>
<dbReference type="CDD" id="cd04280">
    <property type="entry name" value="ZnMc_astacin_like"/>
    <property type="match status" value="1"/>
</dbReference>
<gene>
    <name evidence="5" type="ORF">CYNAS_LOCUS18337</name>
</gene>
<keyword evidence="6" id="KW-1185">Reference proteome</keyword>
<dbReference type="AlphaFoldDB" id="A0AA36H930"/>
<comment type="caution">
    <text evidence="2">Lacks conserved residue(s) required for the propagation of feature annotation.</text>
</comment>
<dbReference type="PANTHER" id="PTHR10127">
    <property type="entry name" value="DISCOIDIN, CUB, EGF, LAMININ , AND ZINC METALLOPROTEASE DOMAIN CONTAINING"/>
    <property type="match status" value="1"/>
</dbReference>
<evidence type="ECO:0000313" key="5">
    <source>
        <dbReference type="EMBL" id="CAJ0606354.1"/>
    </source>
</evidence>
<organism evidence="5 6">
    <name type="scientific">Cylicocyclus nassatus</name>
    <name type="common">Nematode worm</name>
    <dbReference type="NCBI Taxonomy" id="53992"/>
    <lineage>
        <taxon>Eukaryota</taxon>
        <taxon>Metazoa</taxon>
        <taxon>Ecdysozoa</taxon>
        <taxon>Nematoda</taxon>
        <taxon>Chromadorea</taxon>
        <taxon>Rhabditida</taxon>
        <taxon>Rhabditina</taxon>
        <taxon>Rhabditomorpha</taxon>
        <taxon>Strongyloidea</taxon>
        <taxon>Strongylidae</taxon>
        <taxon>Cylicocyclus</taxon>
    </lineage>
</organism>
<keyword evidence="3" id="KW-0732">Signal</keyword>
<dbReference type="PRINTS" id="PR00480">
    <property type="entry name" value="ASTACIN"/>
</dbReference>
<feature type="disulfide bond" evidence="2">
    <location>
        <begin position="83"/>
        <end position="105"/>
    </location>
</feature>
<keyword evidence="3" id="KW-0482">Metalloprotease</keyword>
<reference evidence="5" key="1">
    <citation type="submission" date="2023-07" db="EMBL/GenBank/DDBJ databases">
        <authorList>
            <consortium name="CYATHOMIX"/>
        </authorList>
    </citation>
    <scope>NUCLEOTIDE SEQUENCE</scope>
    <source>
        <strain evidence="5">N/A</strain>
    </source>
</reference>
<proteinExistence type="predicted"/>
<dbReference type="GO" id="GO:0006508">
    <property type="term" value="P:proteolysis"/>
    <property type="evidence" value="ECO:0007669"/>
    <property type="project" value="UniProtKB-KW"/>
</dbReference>
<dbReference type="InterPro" id="IPR034035">
    <property type="entry name" value="Astacin-like_dom"/>
</dbReference>
<dbReference type="InterPro" id="IPR006026">
    <property type="entry name" value="Peptidase_Metallo"/>
</dbReference>
<keyword evidence="3" id="KW-0862">Zinc</keyword>
<dbReference type="InterPro" id="IPR024079">
    <property type="entry name" value="MetalloPept_cat_dom_sf"/>
</dbReference>
<evidence type="ECO:0000259" key="4">
    <source>
        <dbReference type="PROSITE" id="PS51864"/>
    </source>
</evidence>
<name>A0AA36H930_CYLNA</name>
<dbReference type="InterPro" id="IPR001506">
    <property type="entry name" value="Peptidase_M12A"/>
</dbReference>
<keyword evidence="1 2" id="KW-1015">Disulfide bond</keyword>
<dbReference type="PROSITE" id="PS51864">
    <property type="entry name" value="ASTACIN"/>
    <property type="match status" value="1"/>
</dbReference>
<keyword evidence="3" id="KW-0479">Metal-binding</keyword>
<evidence type="ECO:0000313" key="6">
    <source>
        <dbReference type="Proteomes" id="UP001176961"/>
    </source>
</evidence>
<dbReference type="PANTHER" id="PTHR10127:SF880">
    <property type="entry name" value="ZINC METALLOPROTEINASE NAS-5"/>
    <property type="match status" value="1"/>
</dbReference>
<dbReference type="GO" id="GO:0008270">
    <property type="term" value="F:zinc ion binding"/>
    <property type="evidence" value="ECO:0007669"/>
    <property type="project" value="InterPro"/>
</dbReference>
<evidence type="ECO:0000256" key="3">
    <source>
        <dbReference type="RuleBase" id="RU361183"/>
    </source>
</evidence>
<feature type="chain" id="PRO_5041485843" description="Metalloendopeptidase" evidence="3">
    <location>
        <begin position="17"/>
        <end position="230"/>
    </location>
</feature>
<dbReference type="EMBL" id="CATQJL010000316">
    <property type="protein sequence ID" value="CAJ0606354.1"/>
    <property type="molecule type" value="Genomic_DNA"/>
</dbReference>
<dbReference type="EC" id="3.4.24.-" evidence="3"/>
<comment type="cofactor">
    <cofactor evidence="3">
        <name>Zn(2+)</name>
        <dbReference type="ChEBI" id="CHEBI:29105"/>
    </cofactor>
    <text evidence="3">Binds 1 zinc ion per subunit.</text>
</comment>
<dbReference type="Proteomes" id="UP001176961">
    <property type="component" value="Unassembled WGS sequence"/>
</dbReference>
<dbReference type="SMART" id="SM00235">
    <property type="entry name" value="ZnMc"/>
    <property type="match status" value="1"/>
</dbReference>
<dbReference type="SUPFAM" id="SSF55486">
    <property type="entry name" value="Metalloproteases ('zincins'), catalytic domain"/>
    <property type="match status" value="1"/>
</dbReference>
<dbReference type="GO" id="GO:0004222">
    <property type="term" value="F:metalloendopeptidase activity"/>
    <property type="evidence" value="ECO:0007669"/>
    <property type="project" value="UniProtKB-UniRule"/>
</dbReference>